<evidence type="ECO:0000313" key="1">
    <source>
        <dbReference type="EMBL" id="OAD07004.1"/>
    </source>
</evidence>
<proteinExistence type="predicted"/>
<keyword evidence="2" id="KW-1185">Reference proteome</keyword>
<gene>
    <name evidence="1" type="ORF">MUCCIDRAFT_107602</name>
</gene>
<sequence>MVATKYDGSRLRQDLDQQRLQNKTMITTANPKVDEMRAAVAVLFFFCWEKAILFWPSPPSPDPLAGSTSCIRLEKVSDTGSLMGLVHPKNWLAFSGGCSLFLLLSPHRRRSLIHDH</sequence>
<dbReference type="EMBL" id="AMYB01000002">
    <property type="protein sequence ID" value="OAD07004.1"/>
    <property type="molecule type" value="Genomic_DNA"/>
</dbReference>
<evidence type="ECO:0000313" key="2">
    <source>
        <dbReference type="Proteomes" id="UP000077051"/>
    </source>
</evidence>
<protein>
    <submittedName>
        <fullName evidence="1">Uncharacterized protein</fullName>
    </submittedName>
</protein>
<organism evidence="1 2">
    <name type="scientific">Mucor lusitanicus CBS 277.49</name>
    <dbReference type="NCBI Taxonomy" id="747725"/>
    <lineage>
        <taxon>Eukaryota</taxon>
        <taxon>Fungi</taxon>
        <taxon>Fungi incertae sedis</taxon>
        <taxon>Mucoromycota</taxon>
        <taxon>Mucoromycotina</taxon>
        <taxon>Mucoromycetes</taxon>
        <taxon>Mucorales</taxon>
        <taxon>Mucorineae</taxon>
        <taxon>Mucoraceae</taxon>
        <taxon>Mucor</taxon>
    </lineage>
</organism>
<accession>A0A168P0Z2</accession>
<reference evidence="1 2" key="1">
    <citation type="submission" date="2015-06" db="EMBL/GenBank/DDBJ databases">
        <title>Expansion of signal transduction pathways in fungi by whole-genome duplication.</title>
        <authorList>
            <consortium name="DOE Joint Genome Institute"/>
            <person name="Corrochano L.M."/>
            <person name="Kuo A."/>
            <person name="Marcet-Houben M."/>
            <person name="Polaino S."/>
            <person name="Salamov A."/>
            <person name="Villalobos J.M."/>
            <person name="Alvarez M.I."/>
            <person name="Avalos J."/>
            <person name="Benito E.P."/>
            <person name="Benoit I."/>
            <person name="Burger G."/>
            <person name="Camino L.P."/>
            <person name="Canovas D."/>
            <person name="Cerda-Olmedo E."/>
            <person name="Cheng J.-F."/>
            <person name="Dominguez A."/>
            <person name="Elias M."/>
            <person name="Eslava A.P."/>
            <person name="Glaser F."/>
            <person name="Grimwood J."/>
            <person name="Gutierrez G."/>
            <person name="Heitman J."/>
            <person name="Henrissat B."/>
            <person name="Iturriaga E.A."/>
            <person name="Lang B.F."/>
            <person name="Lavin J.L."/>
            <person name="Lee S."/>
            <person name="Li W."/>
            <person name="Lindquist E."/>
            <person name="Lopez-Garcia S."/>
            <person name="Luque E.M."/>
            <person name="Marcos A.T."/>
            <person name="Martin J."/>
            <person name="Mccluskey K."/>
            <person name="Medina H.R."/>
            <person name="Miralles-Duran A."/>
            <person name="Miyazaki A."/>
            <person name="Munoz-Torres E."/>
            <person name="Oguiza J.A."/>
            <person name="Ohm R."/>
            <person name="Olmedo M."/>
            <person name="Orejas M."/>
            <person name="Ortiz-Castellanos L."/>
            <person name="Pisabarro A.G."/>
            <person name="Rodriguez-Romero J."/>
            <person name="Ruiz-Herrera J."/>
            <person name="Ruiz-Vazquez R."/>
            <person name="Sanz C."/>
            <person name="Schackwitz W."/>
            <person name="Schmutz J."/>
            <person name="Shahriari M."/>
            <person name="Shelest E."/>
            <person name="Silva-Franco F."/>
            <person name="Soanes D."/>
            <person name="Syed K."/>
            <person name="Tagua V.G."/>
            <person name="Talbot N.J."/>
            <person name="Thon M."/>
            <person name="De Vries R.P."/>
            <person name="Wiebenga A."/>
            <person name="Yadav J.S."/>
            <person name="Braun E.L."/>
            <person name="Baker S."/>
            <person name="Garre V."/>
            <person name="Horwitz B."/>
            <person name="Torres-Martinez S."/>
            <person name="Idnurm A."/>
            <person name="Herrera-Estrella A."/>
            <person name="Gabaldon T."/>
            <person name="Grigoriev I.V."/>
        </authorList>
    </citation>
    <scope>NUCLEOTIDE SEQUENCE [LARGE SCALE GENOMIC DNA]</scope>
    <source>
        <strain evidence="1 2">CBS 277.49</strain>
    </source>
</reference>
<dbReference type="Proteomes" id="UP000077051">
    <property type="component" value="Unassembled WGS sequence"/>
</dbReference>
<comment type="caution">
    <text evidence="1">The sequence shown here is derived from an EMBL/GenBank/DDBJ whole genome shotgun (WGS) entry which is preliminary data.</text>
</comment>
<name>A0A168P0Z2_MUCCL</name>
<dbReference type="AlphaFoldDB" id="A0A168P0Z2"/>
<dbReference type="VEuPathDB" id="FungiDB:MUCCIDRAFT_107602"/>